<proteinExistence type="predicted"/>
<reference evidence="1" key="1">
    <citation type="submission" date="2020-05" db="EMBL/GenBank/DDBJ databases">
        <authorList>
            <person name="Chiriac C."/>
            <person name="Salcher M."/>
            <person name="Ghai R."/>
            <person name="Kavagutti S V."/>
        </authorList>
    </citation>
    <scope>NUCLEOTIDE SEQUENCE</scope>
</reference>
<sequence length="77" mass="9046">MGVQERPFIEDRSRVMSEKDLIRIFGQLRQLLGEWSPRYVGATEKQHRTVVMEITLTLEEMLTGRKPKAYVHEDDAE</sequence>
<dbReference type="EMBL" id="LR797355">
    <property type="protein sequence ID" value="CAB4205061.1"/>
    <property type="molecule type" value="Genomic_DNA"/>
</dbReference>
<name>A0A6J5RUT5_9CAUD</name>
<evidence type="ECO:0000313" key="1">
    <source>
        <dbReference type="EMBL" id="CAB4195714.1"/>
    </source>
</evidence>
<gene>
    <name evidence="1" type="ORF">UFOVP1287_26</name>
    <name evidence="2" type="ORF">UFOVP1408_14</name>
</gene>
<accession>A0A6J5RUT5</accession>
<dbReference type="EMBL" id="LR797239">
    <property type="protein sequence ID" value="CAB4195714.1"/>
    <property type="molecule type" value="Genomic_DNA"/>
</dbReference>
<evidence type="ECO:0000313" key="2">
    <source>
        <dbReference type="EMBL" id="CAB4205061.1"/>
    </source>
</evidence>
<organism evidence="1">
    <name type="scientific">uncultured Caudovirales phage</name>
    <dbReference type="NCBI Taxonomy" id="2100421"/>
    <lineage>
        <taxon>Viruses</taxon>
        <taxon>Duplodnaviria</taxon>
        <taxon>Heunggongvirae</taxon>
        <taxon>Uroviricota</taxon>
        <taxon>Caudoviricetes</taxon>
        <taxon>Peduoviridae</taxon>
        <taxon>Maltschvirus</taxon>
        <taxon>Maltschvirus maltsch</taxon>
    </lineage>
</organism>
<protein>
    <submittedName>
        <fullName evidence="1">Uncharacterized protein</fullName>
    </submittedName>
</protein>